<accession>A0A938BJ50</accession>
<dbReference type="Gene3D" id="3.40.50.720">
    <property type="entry name" value="NAD(P)-binding Rossmann-like Domain"/>
    <property type="match status" value="1"/>
</dbReference>
<name>A0A938BJ50_9BACT</name>
<reference evidence="1 2" key="1">
    <citation type="submission" date="2019-03" db="EMBL/GenBank/DDBJ databases">
        <title>Lake Tanganyika Metagenome-Assembled Genomes (MAGs).</title>
        <authorList>
            <person name="Tran P."/>
        </authorList>
    </citation>
    <scope>NUCLEOTIDE SEQUENCE [LARGE SCALE GENOMIC DNA]</scope>
    <source>
        <strain evidence="1">K_DeepCast_65m_m2_236</strain>
    </source>
</reference>
<sequence length="41" mass="4195">MNIIVSGGTKGIGLAFVSHLLNQGHCVAAFARSATPEIEAL</sequence>
<evidence type="ECO:0000313" key="1">
    <source>
        <dbReference type="EMBL" id="MBM3274982.1"/>
    </source>
</evidence>
<dbReference type="InterPro" id="IPR036291">
    <property type="entry name" value="NAD(P)-bd_dom_sf"/>
</dbReference>
<proteinExistence type="predicted"/>
<organism evidence="1 2">
    <name type="scientific">Candidatus Tanganyikabacteria bacterium</name>
    <dbReference type="NCBI Taxonomy" id="2961651"/>
    <lineage>
        <taxon>Bacteria</taxon>
        <taxon>Bacillati</taxon>
        <taxon>Candidatus Sericytochromatia</taxon>
        <taxon>Candidatus Tanganyikabacteria</taxon>
    </lineage>
</organism>
<dbReference type="AlphaFoldDB" id="A0A938BJ50"/>
<dbReference type="SUPFAM" id="SSF51735">
    <property type="entry name" value="NAD(P)-binding Rossmann-fold domains"/>
    <property type="match status" value="1"/>
</dbReference>
<protein>
    <submittedName>
        <fullName evidence="1">Short-chain dehydrogenase</fullName>
    </submittedName>
</protein>
<dbReference type="EMBL" id="VGJX01000400">
    <property type="protein sequence ID" value="MBM3274982.1"/>
    <property type="molecule type" value="Genomic_DNA"/>
</dbReference>
<feature type="non-terminal residue" evidence="1">
    <location>
        <position position="41"/>
    </location>
</feature>
<gene>
    <name evidence="1" type="ORF">FJZ00_07505</name>
</gene>
<comment type="caution">
    <text evidence="1">The sequence shown here is derived from an EMBL/GenBank/DDBJ whole genome shotgun (WGS) entry which is preliminary data.</text>
</comment>
<dbReference type="Proteomes" id="UP000703893">
    <property type="component" value="Unassembled WGS sequence"/>
</dbReference>
<evidence type="ECO:0000313" key="2">
    <source>
        <dbReference type="Proteomes" id="UP000703893"/>
    </source>
</evidence>